<dbReference type="SUPFAM" id="SSF56112">
    <property type="entry name" value="Protein kinase-like (PK-like)"/>
    <property type="match status" value="1"/>
</dbReference>
<evidence type="ECO:0000313" key="8">
    <source>
        <dbReference type="Proteomes" id="UP001470230"/>
    </source>
</evidence>
<feature type="region of interest" description="Disordered" evidence="5">
    <location>
        <begin position="1505"/>
        <end position="1525"/>
    </location>
</feature>
<evidence type="ECO:0000313" key="7">
    <source>
        <dbReference type="EMBL" id="KAK8886992.1"/>
    </source>
</evidence>
<proteinExistence type="predicted"/>
<feature type="domain" description="Protein kinase" evidence="6">
    <location>
        <begin position="639"/>
        <end position="960"/>
    </location>
</feature>
<feature type="region of interest" description="Disordered" evidence="5">
    <location>
        <begin position="809"/>
        <end position="828"/>
    </location>
</feature>
<gene>
    <name evidence="7" type="ORF">M9Y10_038027</name>
</gene>
<evidence type="ECO:0000256" key="1">
    <source>
        <dbReference type="ARBA" id="ARBA00022679"/>
    </source>
</evidence>
<dbReference type="PANTHER" id="PTHR44329:SF288">
    <property type="entry name" value="MITOGEN-ACTIVATED PROTEIN KINASE KINASE KINASE 20"/>
    <property type="match status" value="1"/>
</dbReference>
<evidence type="ECO:0000256" key="2">
    <source>
        <dbReference type="ARBA" id="ARBA00022741"/>
    </source>
</evidence>
<feature type="region of interest" description="Disordered" evidence="5">
    <location>
        <begin position="868"/>
        <end position="888"/>
    </location>
</feature>
<accession>A0ABR2K7U7</accession>
<protein>
    <recommendedName>
        <fullName evidence="6">Protein kinase domain-containing protein</fullName>
    </recommendedName>
</protein>
<dbReference type="EMBL" id="JAPFFF010000006">
    <property type="protein sequence ID" value="KAK8886992.1"/>
    <property type="molecule type" value="Genomic_DNA"/>
</dbReference>
<keyword evidence="2" id="KW-0547">Nucleotide-binding</keyword>
<comment type="caution">
    <text evidence="7">The sequence shown here is derived from an EMBL/GenBank/DDBJ whole genome shotgun (WGS) entry which is preliminary data.</text>
</comment>
<dbReference type="InterPro" id="IPR011009">
    <property type="entry name" value="Kinase-like_dom_sf"/>
</dbReference>
<evidence type="ECO:0000256" key="3">
    <source>
        <dbReference type="ARBA" id="ARBA00022777"/>
    </source>
</evidence>
<dbReference type="Gene3D" id="1.10.510.10">
    <property type="entry name" value="Transferase(Phosphotransferase) domain 1"/>
    <property type="match status" value="1"/>
</dbReference>
<dbReference type="Proteomes" id="UP001470230">
    <property type="component" value="Unassembled WGS sequence"/>
</dbReference>
<dbReference type="InterPro" id="IPR001245">
    <property type="entry name" value="Ser-Thr/Tyr_kinase_cat_dom"/>
</dbReference>
<keyword evidence="1" id="KW-0808">Transferase</keyword>
<dbReference type="InterPro" id="IPR000719">
    <property type="entry name" value="Prot_kinase_dom"/>
</dbReference>
<evidence type="ECO:0000256" key="5">
    <source>
        <dbReference type="SAM" id="MobiDB-lite"/>
    </source>
</evidence>
<sequence length="1525" mass="179676">MESTENQHKIYVFYQNNSINIQEFHDDSIFSRISVQEYTEKSAESLILKYNEINVSKSSSQIYIYDLQNQIEELWKNAFQNRKSSASLSNKFSQIKAFFRYFEKINFKNINVANINSISKSYNQLTDYITTTCDVSVNHKNIIDLIDNLIFNFDMIINFIMLLKSKEMEFFRIINNITILFNNLYSKNNHLLYKLESCFLDQNLNPFLVFIQNQNHQNIEKEQREQISEVYLAFISQFHAIIIEKISKYRNDQSNESNNKQSQHLFDINDFIETEINSFFSKTCNILVNSFNTNIYKIFDNNFSNLTGSNETNQNISNINFMIPIFSFDHFSRLVTKNLKSENPYSDFFPIWFYFLAEELLDIHLQNIFYGNLTKDDICIYYNEEANAFIPSIKLLYSFDNKIKKNKENLKNSEKSINDYQRDDVNQFIKIILSERPSASLSNQIRDLQTIKDIVSKLRKMNDENVNNQMLEIYKKVSNSFFYHEIEEPKFTHYICISNGIELCLENKDDYFFNLLQIVKHHSFQESSSILNIIKLIFQLYSEYNGNLSDTLQLFISILNESHFFESNHQLQPNQDSIISIFDDIQKQKKYFYFDLLFKIILENILDQNVFVNQTQKNINTKDEDDDDEDDTTDKDKIEEIKSSYTYGDFSTTLSYDKNLFFILEINYNIEDAKKNQKVIENEKKIFGEKISKFVIHKADIKEKDSTIYIPYFPSETLNSYNISSYMSLEQKVVRRSEFTLVDKVVIILEIATALKDLHSHNIYHGYLCSQYIFINSSKDAYLGGFSYNQNVEKNQTKLTGPVYYRAPEFQSQSDSQNKDKDNEDETEEYMIRQQKNDIYSFGVLIHEIITETSLEIRMGNRPREERLNILGGNRNPQPEVTEATDENKKKLKPPFKGTSFEFLFSGSNNDIFKDDWIDERGDTVLGFKEIIEKCMKIDSNERYSSFKELIGCIEALPIYIKNKEEIEFRIKHARDAREYQCTISDLVESYYRGYTNSKDDIEQFLAKYLNKCFPEQERSIQILGDTIKTIFEGFKIKNDEDYSQHFEDLFNLVINQFYNKKLNKNQSVVDEEDYLLKLSREANFDEEEGREIVIPVCSLGSFIENNGNRIEEGYSLTFLYFIAKDLSLIHSNNLYHGEVRADHIGLYYNHETRTLIPSVILYYSYYKNNQNSMNDMNSKKRIPSKMYSSEELVSKEQRKDIKNFKNIAEKLGIPPTILSKIQESETMNEIVYHLYNFIRNNSNDKQLEIFERNYSSCSYSSFVITYPIIEEVFHHIEDNDYSFEGLAIDFENIYQMMNGLLDNIESHPENSIKANLPPFITSTNTTQTVDKITNLIENIKCKTTIIFKDLLDFSTNNIEPDLYIENINGLFKVVSIKQDPVKEFNKIEQTSDNLFRILTGIREIPDKKWFYKPVDRKLDICDLCLRSCEFLIRRYIFNLNPILKYTLHIKIKNKKNSKYQDNDQIKELDIKNIAYKIGIKKESITSNNGAVIIQIDSIQPRIPKSQTDLNQNPIENSNQTPNTN</sequence>
<keyword evidence="3" id="KW-0418">Kinase</keyword>
<reference evidence="7 8" key="1">
    <citation type="submission" date="2024-04" db="EMBL/GenBank/DDBJ databases">
        <title>Tritrichomonas musculus Genome.</title>
        <authorList>
            <person name="Alves-Ferreira E."/>
            <person name="Grigg M."/>
            <person name="Lorenzi H."/>
            <person name="Galac M."/>
        </authorList>
    </citation>
    <scope>NUCLEOTIDE SEQUENCE [LARGE SCALE GENOMIC DNA]</scope>
    <source>
        <strain evidence="7 8">EAF2021</strain>
    </source>
</reference>
<keyword evidence="4" id="KW-0067">ATP-binding</keyword>
<evidence type="ECO:0000256" key="4">
    <source>
        <dbReference type="ARBA" id="ARBA00022840"/>
    </source>
</evidence>
<keyword evidence="8" id="KW-1185">Reference proteome</keyword>
<dbReference type="PANTHER" id="PTHR44329">
    <property type="entry name" value="SERINE/THREONINE-PROTEIN KINASE TNNI3K-RELATED"/>
    <property type="match status" value="1"/>
</dbReference>
<dbReference type="SMART" id="SM00220">
    <property type="entry name" value="S_TKc"/>
    <property type="match status" value="1"/>
</dbReference>
<evidence type="ECO:0000259" key="6">
    <source>
        <dbReference type="PROSITE" id="PS50011"/>
    </source>
</evidence>
<dbReference type="Pfam" id="PF07714">
    <property type="entry name" value="PK_Tyr_Ser-Thr"/>
    <property type="match status" value="1"/>
</dbReference>
<dbReference type="PROSITE" id="PS50011">
    <property type="entry name" value="PROTEIN_KINASE_DOM"/>
    <property type="match status" value="1"/>
</dbReference>
<organism evidence="7 8">
    <name type="scientific">Tritrichomonas musculus</name>
    <dbReference type="NCBI Taxonomy" id="1915356"/>
    <lineage>
        <taxon>Eukaryota</taxon>
        <taxon>Metamonada</taxon>
        <taxon>Parabasalia</taxon>
        <taxon>Tritrichomonadida</taxon>
        <taxon>Tritrichomonadidae</taxon>
        <taxon>Tritrichomonas</taxon>
    </lineage>
</organism>
<name>A0ABR2K7U7_9EUKA</name>
<dbReference type="InterPro" id="IPR051681">
    <property type="entry name" value="Ser/Thr_Kinases-Pseudokinases"/>
</dbReference>